<evidence type="ECO:0000313" key="2">
    <source>
        <dbReference type="EMBL" id="GGC11574.1"/>
    </source>
</evidence>
<protein>
    <recommendedName>
        <fullName evidence="4">Transposase</fullName>
    </recommendedName>
</protein>
<reference evidence="3" key="1">
    <citation type="journal article" date="2019" name="Int. J. Syst. Evol. Microbiol.">
        <title>The Global Catalogue of Microorganisms (GCM) 10K type strain sequencing project: providing services to taxonomists for standard genome sequencing and annotation.</title>
        <authorList>
            <consortium name="The Broad Institute Genomics Platform"/>
            <consortium name="The Broad Institute Genome Sequencing Center for Infectious Disease"/>
            <person name="Wu L."/>
            <person name="Ma J."/>
        </authorList>
    </citation>
    <scope>NUCLEOTIDE SEQUENCE [LARGE SCALE GENOMIC DNA]</scope>
    <source>
        <strain evidence="3">CGMCC 1.15931</strain>
    </source>
</reference>
<evidence type="ECO:0008006" key="4">
    <source>
        <dbReference type="Google" id="ProtNLM"/>
    </source>
</evidence>
<name>A0ABQ1KY50_9BURK</name>
<accession>A0ABQ1KY50</accession>
<proteinExistence type="predicted"/>
<sequence length="84" mass="8965">MTWCIFEDIDRHLAGSGPVMCEGTIVAATSIGAPPSNKTKDLKRGPEMHQSAKGNDISAASRLDELLAFTGQPDLQQGVEALLR</sequence>
<dbReference type="EMBL" id="BMKG01000015">
    <property type="protein sequence ID" value="GGC11574.1"/>
    <property type="molecule type" value="Genomic_DNA"/>
</dbReference>
<comment type="caution">
    <text evidence="2">The sequence shown here is derived from an EMBL/GenBank/DDBJ whole genome shotgun (WGS) entry which is preliminary data.</text>
</comment>
<feature type="compositionally biased region" description="Basic and acidic residues" evidence="1">
    <location>
        <begin position="38"/>
        <end position="47"/>
    </location>
</feature>
<organism evidence="2 3">
    <name type="scientific">Pseudoduganella buxea</name>
    <dbReference type="NCBI Taxonomy" id="1949069"/>
    <lineage>
        <taxon>Bacteria</taxon>
        <taxon>Pseudomonadati</taxon>
        <taxon>Pseudomonadota</taxon>
        <taxon>Betaproteobacteria</taxon>
        <taxon>Burkholderiales</taxon>
        <taxon>Oxalobacteraceae</taxon>
        <taxon>Telluria group</taxon>
        <taxon>Pseudoduganella</taxon>
    </lineage>
</organism>
<feature type="region of interest" description="Disordered" evidence="1">
    <location>
        <begin position="30"/>
        <end position="55"/>
    </location>
</feature>
<evidence type="ECO:0000256" key="1">
    <source>
        <dbReference type="SAM" id="MobiDB-lite"/>
    </source>
</evidence>
<keyword evidence="3" id="KW-1185">Reference proteome</keyword>
<dbReference type="Proteomes" id="UP000622638">
    <property type="component" value="Unassembled WGS sequence"/>
</dbReference>
<evidence type="ECO:0000313" key="3">
    <source>
        <dbReference type="Proteomes" id="UP000622638"/>
    </source>
</evidence>
<gene>
    <name evidence="2" type="ORF">GCM10011572_36230</name>
</gene>